<keyword evidence="1" id="KW-0732">Signal</keyword>
<accession>A0A0R0M186</accession>
<dbReference type="SUPFAM" id="SSF53955">
    <property type="entry name" value="Lysozyme-like"/>
    <property type="match status" value="1"/>
</dbReference>
<comment type="caution">
    <text evidence="2">The sequence shown here is derived from an EMBL/GenBank/DDBJ whole genome shotgun (WGS) entry which is preliminary data.</text>
</comment>
<feature type="chain" id="PRO_5006399083" evidence="1">
    <location>
        <begin position="28"/>
        <end position="283"/>
    </location>
</feature>
<dbReference type="AlphaFoldDB" id="A0A0R0M186"/>
<organism evidence="2 3">
    <name type="scientific">Pseudoloma neurophilia</name>
    <dbReference type="NCBI Taxonomy" id="146866"/>
    <lineage>
        <taxon>Eukaryota</taxon>
        <taxon>Fungi</taxon>
        <taxon>Fungi incertae sedis</taxon>
        <taxon>Microsporidia</taxon>
        <taxon>Pseudoloma</taxon>
    </lineage>
</organism>
<proteinExistence type="predicted"/>
<gene>
    <name evidence="2" type="ORF">M153_2800000189</name>
</gene>
<name>A0A0R0M186_9MICR</name>
<feature type="signal peptide" evidence="1">
    <location>
        <begin position="1"/>
        <end position="27"/>
    </location>
</feature>
<evidence type="ECO:0000256" key="1">
    <source>
        <dbReference type="SAM" id="SignalP"/>
    </source>
</evidence>
<dbReference type="VEuPathDB" id="MicrosporidiaDB:M153_2800000189"/>
<dbReference type="Gene3D" id="1.10.530.10">
    <property type="match status" value="1"/>
</dbReference>
<keyword evidence="3" id="KW-1185">Reference proteome</keyword>
<dbReference type="EMBL" id="LGUB01000689">
    <property type="protein sequence ID" value="KRH92775.1"/>
    <property type="molecule type" value="Genomic_DNA"/>
</dbReference>
<evidence type="ECO:0000313" key="2">
    <source>
        <dbReference type="EMBL" id="KRH92775.1"/>
    </source>
</evidence>
<dbReference type="Proteomes" id="UP000051530">
    <property type="component" value="Unassembled WGS sequence"/>
</dbReference>
<protein>
    <submittedName>
        <fullName evidence="2">Uncharacterized protein</fullName>
    </submittedName>
</protein>
<sequence>MLGSIQILSAFIANILTSCCDVSYGLATDGVPSSTSSSTLPGSCVTDTCKFNVEDVLCQGPYSDEYKKHSRECLFKLLACKNSDISLCKDICKENREPIYQKLCKYISCKYNSNNFTYEIFCLIWNHFGGDCHKIVVFFTHIIHNTSGFIYLTGWKRPEWGNWYSRGILQIIGQENYALAGPQFINNPNLMASLSCEAILGSLRVYSHRVPHKAQYTLCDSWYYLNPEEIQGQNYTYDFYQRRITDRINVYIELVGIFCVKPRWGTTCYFVQRYIPQMCRVLC</sequence>
<reference evidence="2 3" key="1">
    <citation type="submission" date="2015-07" db="EMBL/GenBank/DDBJ databases">
        <title>The genome of Pseudoloma neurophilia, a relevant intracellular parasite of the zebrafish.</title>
        <authorList>
            <person name="Ndikumana S."/>
            <person name="Pelin A."/>
            <person name="Sanders J."/>
            <person name="Corradi N."/>
        </authorList>
    </citation>
    <scope>NUCLEOTIDE SEQUENCE [LARGE SCALE GENOMIC DNA]</scope>
    <source>
        <strain evidence="2 3">MK1</strain>
    </source>
</reference>
<dbReference type="OrthoDB" id="2196347at2759"/>
<dbReference type="InterPro" id="IPR023346">
    <property type="entry name" value="Lysozyme-like_dom_sf"/>
</dbReference>
<evidence type="ECO:0000313" key="3">
    <source>
        <dbReference type="Proteomes" id="UP000051530"/>
    </source>
</evidence>